<reference evidence="9" key="1">
    <citation type="submission" date="2016-10" db="EMBL/GenBank/DDBJ databases">
        <authorList>
            <person name="Varghese N."/>
            <person name="Submissions S."/>
        </authorList>
    </citation>
    <scope>NUCLEOTIDE SEQUENCE [LARGE SCALE GENOMIC DNA]</scope>
    <source>
        <strain evidence="9">DSM 43163</strain>
    </source>
</reference>
<evidence type="ECO:0000256" key="5">
    <source>
        <dbReference type="SAM" id="MobiDB-lite"/>
    </source>
</evidence>
<evidence type="ECO:0000256" key="4">
    <source>
        <dbReference type="ARBA" id="ARBA00023136"/>
    </source>
</evidence>
<comment type="subcellular location">
    <subcellularLocation>
        <location evidence="1">Membrane</location>
        <topology evidence="1">Multi-pass membrane protein</topology>
    </subcellularLocation>
</comment>
<evidence type="ECO:0000313" key="8">
    <source>
        <dbReference type="EMBL" id="SEG17283.1"/>
    </source>
</evidence>
<protein>
    <submittedName>
        <fullName evidence="8">Uncharacterized conserved protein, Tic20 family</fullName>
    </submittedName>
</protein>
<dbReference type="EMBL" id="FNVO01000003">
    <property type="protein sequence ID" value="SEG17283.1"/>
    <property type="molecule type" value="Genomic_DNA"/>
</dbReference>
<evidence type="ECO:0000313" key="9">
    <source>
        <dbReference type="Proteomes" id="UP000236723"/>
    </source>
</evidence>
<dbReference type="InterPro" id="IPR019109">
    <property type="entry name" value="MamF_MmsF"/>
</dbReference>
<keyword evidence="4 6" id="KW-0472">Membrane</keyword>
<gene>
    <name evidence="8" type="ORF">SAMN04489712_103491</name>
</gene>
<evidence type="ECO:0000256" key="3">
    <source>
        <dbReference type="ARBA" id="ARBA00022989"/>
    </source>
</evidence>
<evidence type="ECO:0000256" key="1">
    <source>
        <dbReference type="ARBA" id="ARBA00004141"/>
    </source>
</evidence>
<evidence type="ECO:0000259" key="7">
    <source>
        <dbReference type="Pfam" id="PF08044"/>
    </source>
</evidence>
<organism evidence="8 9">
    <name type="scientific">Thermomonospora echinospora</name>
    <dbReference type="NCBI Taxonomy" id="1992"/>
    <lineage>
        <taxon>Bacteria</taxon>
        <taxon>Bacillati</taxon>
        <taxon>Actinomycetota</taxon>
        <taxon>Actinomycetes</taxon>
        <taxon>Streptosporangiales</taxon>
        <taxon>Thermomonosporaceae</taxon>
        <taxon>Thermomonospora</taxon>
    </lineage>
</organism>
<feature type="domain" description="DUF1707" evidence="7">
    <location>
        <begin position="23"/>
        <end position="74"/>
    </location>
</feature>
<keyword evidence="2 6" id="KW-0812">Transmembrane</keyword>
<dbReference type="PANTHER" id="PTHR40763:SF5">
    <property type="entry name" value="MEMBRANE PROTEIN"/>
    <property type="match status" value="1"/>
</dbReference>
<evidence type="ECO:0000256" key="6">
    <source>
        <dbReference type="SAM" id="Phobius"/>
    </source>
</evidence>
<dbReference type="AlphaFoldDB" id="A0A1H5Y032"/>
<evidence type="ECO:0000256" key="2">
    <source>
        <dbReference type="ARBA" id="ARBA00022692"/>
    </source>
</evidence>
<feature type="transmembrane region" description="Helical" evidence="6">
    <location>
        <begin position="140"/>
        <end position="173"/>
    </location>
</feature>
<feature type="region of interest" description="Disordered" evidence="5">
    <location>
        <begin position="1"/>
        <end position="20"/>
    </location>
</feature>
<feature type="transmembrane region" description="Helical" evidence="6">
    <location>
        <begin position="97"/>
        <end position="120"/>
    </location>
</feature>
<sequence>MTGGRPGTDHEGMDNGGYTVTGLRISDAEREPAIESLKEAYAEGRLDHEEFDMRMHLAMTAKTHSELAAVVADLGRPVPQYASKEVVAGAADGEDRMLAALAHGSGMVPVIIPPLAIMLLSGRRSQYVRRHAAEALNFQLTLLLVTIVTFGLGGVVYAVAWIAALVGAVVALTGQDFRYPWILRAIK</sequence>
<name>A0A1H5Y032_9ACTN</name>
<accession>A0A1H5Y032</accession>
<dbReference type="Pfam" id="PF09685">
    <property type="entry name" value="MamF_MmsF"/>
    <property type="match status" value="1"/>
</dbReference>
<dbReference type="Pfam" id="PF08044">
    <property type="entry name" value="DUF1707"/>
    <property type="match status" value="1"/>
</dbReference>
<proteinExistence type="predicted"/>
<dbReference type="PANTHER" id="PTHR40763">
    <property type="entry name" value="MEMBRANE PROTEIN-RELATED"/>
    <property type="match status" value="1"/>
</dbReference>
<dbReference type="Proteomes" id="UP000236723">
    <property type="component" value="Unassembled WGS sequence"/>
</dbReference>
<keyword evidence="9" id="KW-1185">Reference proteome</keyword>
<keyword evidence="3 6" id="KW-1133">Transmembrane helix</keyword>
<dbReference type="InterPro" id="IPR012551">
    <property type="entry name" value="DUF1707_SHOCT-like"/>
</dbReference>